<comment type="function">
    <text evidence="5">Putative FAD-dependent oxidoreductase.</text>
</comment>
<dbReference type="EMBL" id="JACGCM010000669">
    <property type="protein sequence ID" value="KAF6169307.1"/>
    <property type="molecule type" value="Genomic_DNA"/>
</dbReference>
<dbReference type="Pfam" id="PF07992">
    <property type="entry name" value="Pyr_redox_2"/>
    <property type="match status" value="1"/>
</dbReference>
<name>A0A7J7NQ17_9MAGN</name>
<dbReference type="OrthoDB" id="202203at2759"/>
<feature type="domain" description="FAD/NAD(P)-binding" evidence="6">
    <location>
        <begin position="15"/>
        <end position="288"/>
    </location>
</feature>
<dbReference type="Proteomes" id="UP000541444">
    <property type="component" value="Unassembled WGS sequence"/>
</dbReference>
<reference evidence="7 8" key="1">
    <citation type="journal article" date="2020" name="IScience">
        <title>Genome Sequencing of the Endangered Kingdonia uniflora (Circaeasteraceae, Ranunculales) Reveals Potential Mechanisms of Evolutionary Specialization.</title>
        <authorList>
            <person name="Sun Y."/>
            <person name="Deng T."/>
            <person name="Zhang A."/>
            <person name="Moore M.J."/>
            <person name="Landis J.B."/>
            <person name="Lin N."/>
            <person name="Zhang H."/>
            <person name="Zhang X."/>
            <person name="Huang J."/>
            <person name="Zhang X."/>
            <person name="Sun H."/>
            <person name="Wang H."/>
        </authorList>
    </citation>
    <scope>NUCLEOTIDE SEQUENCE [LARGE SCALE GENOMIC DNA]</scope>
    <source>
        <strain evidence="7">TB1705</strain>
        <tissue evidence="7">Leaf</tissue>
    </source>
</reference>
<comment type="caution">
    <text evidence="7">The sequence shown here is derived from an EMBL/GenBank/DDBJ whole genome shotgun (WGS) entry which is preliminary data.</text>
</comment>
<evidence type="ECO:0000259" key="6">
    <source>
        <dbReference type="Pfam" id="PF07992"/>
    </source>
</evidence>
<sequence length="365" mass="39874">MALQEGAAGGGEKKRVVIVGGGCAGGLLAKSLQFNADVILIDPKEYFEISWASLRAVVEPTFAERTLFNHIDYFTNGRLITSRVVNITHTEVLTSEGLSIAYDYLIIATGHDDSVPKTRTARLQQYREENEKVKSASSILILGGGPTGVELAGELSIDFPEKKVTLIHRGSRLLEFIGTKASKKALNWLISKKVEVILDQSVDLDSVENKTYLTSSGETIKADCHFLCTGKPTGSSWLKETMLGDKLDSRGRLMVDEHLRVKGRTNVFAIGDITDTEELKQGYLAQKHALLVAKNIKLLMKGGDEQKMITYKPAAAMALVSLGRKEAVAQFPFTTIIGCIPGMIKSKDLFVGKTRKEMGLTSHSV</sequence>
<evidence type="ECO:0000256" key="3">
    <source>
        <dbReference type="ARBA" id="ARBA00022827"/>
    </source>
</evidence>
<keyword evidence="8" id="KW-1185">Reference proteome</keyword>
<dbReference type="InterPro" id="IPR036188">
    <property type="entry name" value="FAD/NAD-bd_sf"/>
</dbReference>
<evidence type="ECO:0000256" key="1">
    <source>
        <dbReference type="ARBA" id="ARBA00006442"/>
    </source>
</evidence>
<evidence type="ECO:0000313" key="7">
    <source>
        <dbReference type="EMBL" id="KAF6169307.1"/>
    </source>
</evidence>
<dbReference type="GO" id="GO:0005737">
    <property type="term" value="C:cytoplasm"/>
    <property type="evidence" value="ECO:0007669"/>
    <property type="project" value="TreeGrafter"/>
</dbReference>
<evidence type="ECO:0000256" key="4">
    <source>
        <dbReference type="ARBA" id="ARBA00023002"/>
    </source>
</evidence>
<protein>
    <recommendedName>
        <fullName evidence="6">FAD/NAD(P)-binding domain-containing protein</fullName>
    </recommendedName>
</protein>
<dbReference type="GO" id="GO:0004174">
    <property type="term" value="F:electron-transferring-flavoprotein dehydrogenase activity"/>
    <property type="evidence" value="ECO:0007669"/>
    <property type="project" value="TreeGrafter"/>
</dbReference>
<organism evidence="7 8">
    <name type="scientific">Kingdonia uniflora</name>
    <dbReference type="NCBI Taxonomy" id="39325"/>
    <lineage>
        <taxon>Eukaryota</taxon>
        <taxon>Viridiplantae</taxon>
        <taxon>Streptophyta</taxon>
        <taxon>Embryophyta</taxon>
        <taxon>Tracheophyta</taxon>
        <taxon>Spermatophyta</taxon>
        <taxon>Magnoliopsida</taxon>
        <taxon>Ranunculales</taxon>
        <taxon>Circaeasteraceae</taxon>
        <taxon>Kingdonia</taxon>
    </lineage>
</organism>
<accession>A0A7J7NQ17</accession>
<keyword evidence="3" id="KW-0274">FAD</keyword>
<dbReference type="FunFam" id="3.50.50.100:FF:000006">
    <property type="entry name" value="apoptosis-inducing factor 2"/>
    <property type="match status" value="1"/>
</dbReference>
<dbReference type="InterPro" id="IPR023753">
    <property type="entry name" value="FAD/NAD-binding_dom"/>
</dbReference>
<keyword evidence="4" id="KW-0560">Oxidoreductase</keyword>
<dbReference type="PANTHER" id="PTHR43735">
    <property type="entry name" value="APOPTOSIS-INDUCING FACTOR 1"/>
    <property type="match status" value="1"/>
</dbReference>
<dbReference type="SUPFAM" id="SSF51905">
    <property type="entry name" value="FAD/NAD(P)-binding domain"/>
    <property type="match status" value="2"/>
</dbReference>
<dbReference type="Gene3D" id="3.50.50.100">
    <property type="match status" value="1"/>
</dbReference>
<evidence type="ECO:0000256" key="2">
    <source>
        <dbReference type="ARBA" id="ARBA00022630"/>
    </source>
</evidence>
<gene>
    <name evidence="7" type="ORF">GIB67_013737</name>
</gene>
<dbReference type="PANTHER" id="PTHR43735:SF3">
    <property type="entry name" value="FERROPTOSIS SUPPRESSOR PROTEIN 1"/>
    <property type="match status" value="1"/>
</dbReference>
<dbReference type="PRINTS" id="PR00368">
    <property type="entry name" value="FADPNR"/>
</dbReference>
<keyword evidence="2" id="KW-0285">Flavoprotein</keyword>
<dbReference type="GO" id="GO:0050660">
    <property type="term" value="F:flavin adenine dinucleotide binding"/>
    <property type="evidence" value="ECO:0007669"/>
    <property type="project" value="TreeGrafter"/>
</dbReference>
<comment type="similarity">
    <text evidence="1">Belongs to the FAD-dependent oxidoreductase family.</text>
</comment>
<evidence type="ECO:0000313" key="8">
    <source>
        <dbReference type="Proteomes" id="UP000541444"/>
    </source>
</evidence>
<proteinExistence type="inferred from homology"/>
<evidence type="ECO:0000256" key="5">
    <source>
        <dbReference type="ARBA" id="ARBA00057036"/>
    </source>
</evidence>
<dbReference type="AlphaFoldDB" id="A0A7J7NQ17"/>